<protein>
    <submittedName>
        <fullName evidence="2">Uncharacterized protein</fullName>
    </submittedName>
</protein>
<feature type="region of interest" description="Disordered" evidence="1">
    <location>
        <begin position="96"/>
        <end position="131"/>
    </location>
</feature>
<reference evidence="2" key="1">
    <citation type="submission" date="2022-03" db="EMBL/GenBank/DDBJ databases">
        <title>Draft genome sequence of Aduncisulcus paluster, a free-living microaerophilic Fornicata.</title>
        <authorList>
            <person name="Yuyama I."/>
            <person name="Kume K."/>
            <person name="Tamura T."/>
            <person name="Inagaki Y."/>
            <person name="Hashimoto T."/>
        </authorList>
    </citation>
    <scope>NUCLEOTIDE SEQUENCE</scope>
    <source>
        <strain evidence="2">NY0171</strain>
    </source>
</reference>
<evidence type="ECO:0000313" key="3">
    <source>
        <dbReference type="Proteomes" id="UP001057375"/>
    </source>
</evidence>
<accession>A0ABQ5K4N3</accession>
<feature type="compositionally biased region" description="Polar residues" evidence="1">
    <location>
        <begin position="103"/>
        <end position="112"/>
    </location>
</feature>
<feature type="compositionally biased region" description="Low complexity" evidence="1">
    <location>
        <begin position="429"/>
        <end position="443"/>
    </location>
</feature>
<comment type="caution">
    <text evidence="2">The sequence shown here is derived from an EMBL/GenBank/DDBJ whole genome shotgun (WGS) entry which is preliminary data.</text>
</comment>
<sequence>MEIDFSKLSDQDMAILMVSNPEDSLFFGHDKRGMIPVSFAEMLLKRYFKMEGKSRKSLTSDQFVLHPKIESIFVDILFHILDNSYCTDNVVDETAKGKENESIGRQSTTLPYSHSSVSSGMSPPDVEKTNKHTPNIVVDSIHISHSPSPISLEVFTPEVLSSSRKSGQSVASPPEFPQSSLTPSILEELTTPLFDEHLVRSELMSGGKNDLSHHSEIDGEEGEEGREKQKDLSKLSSVGVGASSISDLYSRSSSSLASSVSVSCGCNQMIGKTLTRDPCTSTRIIEVCCSNCRSMPLFVEEKSILSNVNVSMESIQRIFQNSDDLQHGNSSCFSLVEASSHVHRTFDISFHSVSSLSQLIVGCIPPIILKEERQKEISHQSCVDSSQIIGESISKSIEKEYKYQFDIVTCVAASVICEGYGISNGWSLNNSSSRPSSSFPTKSITQPRGSQYISIMENDNKGEGERDEEEKGEGFSESFGCSSTDSIHSDVCEKDDKSSSDSALLSSRSNSLSRASLLSAQTTQTGLTPVFPPSIPSQALDTHLSVPIIPRSQTGYQDSTPPLSIPSTKTLSLMTDVDQFPSSVSIEGKSGRNEESIPLGKRRISSLKKEDLDSKTSLISDSQGVITTEQPVFMTECEVFFILFLESLSLKSNMKWFSCLFLDSVEAEKAFLFSISQSDVGNMSCIIRVSTRFIHKDLPRNVVRAFDRGWSRRGDTYMREGRRSLNRSLSSNISIIPQVDEIQPHREFGEDPFRRKESVLPHEKQGFSYRHTGLRISGDEQLSPPRQAQLKHFDSSQSKASSGSAFGRASRLLAHVGSGEIDEKLQDTSSFAIDKDDGLGEFGGDFDIDIWE</sequence>
<gene>
    <name evidence="2" type="ORF">ADUPG1_012559</name>
</gene>
<dbReference type="Proteomes" id="UP001057375">
    <property type="component" value="Unassembled WGS sequence"/>
</dbReference>
<feature type="region of interest" description="Disordered" evidence="1">
    <location>
        <begin position="429"/>
        <end position="484"/>
    </location>
</feature>
<feature type="compositionally biased region" description="Low complexity" evidence="1">
    <location>
        <begin position="795"/>
        <end position="804"/>
    </location>
</feature>
<evidence type="ECO:0000256" key="1">
    <source>
        <dbReference type="SAM" id="MobiDB-lite"/>
    </source>
</evidence>
<dbReference type="EMBL" id="BQXS01012490">
    <property type="protein sequence ID" value="GKT23865.1"/>
    <property type="molecule type" value="Genomic_DNA"/>
</dbReference>
<feature type="region of interest" description="Disordered" evidence="1">
    <location>
        <begin position="777"/>
        <end position="804"/>
    </location>
</feature>
<evidence type="ECO:0000313" key="2">
    <source>
        <dbReference type="EMBL" id="GKT23865.1"/>
    </source>
</evidence>
<keyword evidence="3" id="KW-1185">Reference proteome</keyword>
<organism evidence="2 3">
    <name type="scientific">Aduncisulcus paluster</name>
    <dbReference type="NCBI Taxonomy" id="2918883"/>
    <lineage>
        <taxon>Eukaryota</taxon>
        <taxon>Metamonada</taxon>
        <taxon>Carpediemonas-like organisms</taxon>
        <taxon>Aduncisulcus</taxon>
    </lineage>
</organism>
<feature type="compositionally biased region" description="Low complexity" evidence="1">
    <location>
        <begin position="113"/>
        <end position="122"/>
    </location>
</feature>
<proteinExistence type="predicted"/>
<name>A0ABQ5K4N3_9EUKA</name>
<feature type="region of interest" description="Disordered" evidence="1">
    <location>
        <begin position="205"/>
        <end position="235"/>
    </location>
</feature>
<feature type="compositionally biased region" description="Polar residues" evidence="1">
    <location>
        <begin position="444"/>
        <end position="453"/>
    </location>
</feature>